<proteinExistence type="predicted"/>
<dbReference type="Proteomes" id="UP001162501">
    <property type="component" value="Chromosome 20"/>
</dbReference>
<evidence type="ECO:0000313" key="1">
    <source>
        <dbReference type="EMBL" id="CAM9984345.1"/>
    </source>
</evidence>
<organism evidence="1 2">
    <name type="scientific">Rangifer tarandus platyrhynchus</name>
    <name type="common">Svalbard reindeer</name>
    <dbReference type="NCBI Taxonomy" id="3082113"/>
    <lineage>
        <taxon>Eukaryota</taxon>
        <taxon>Metazoa</taxon>
        <taxon>Chordata</taxon>
        <taxon>Craniata</taxon>
        <taxon>Vertebrata</taxon>
        <taxon>Euteleostomi</taxon>
        <taxon>Mammalia</taxon>
        <taxon>Eutheria</taxon>
        <taxon>Laurasiatheria</taxon>
        <taxon>Artiodactyla</taxon>
        <taxon>Ruminantia</taxon>
        <taxon>Pecora</taxon>
        <taxon>Cervidae</taxon>
        <taxon>Odocoileinae</taxon>
        <taxon>Rangifer</taxon>
    </lineage>
</organism>
<sequence length="101" mass="11067">MHTRTHPSGGVPPDGVPIRVHVVGTVPWPVVPIREGAVVTTTPTRPPSKVLAGPQVCPALDASRWTEERRCWEPRCPPAIGEANKVLNQKKTKQNKKPNKQ</sequence>
<reference evidence="1" key="1">
    <citation type="submission" date="2023-05" db="EMBL/GenBank/DDBJ databases">
        <authorList>
            <consortium name="ELIXIR-Norway"/>
        </authorList>
    </citation>
    <scope>NUCLEOTIDE SEQUENCE</scope>
</reference>
<dbReference type="EMBL" id="OX596104">
    <property type="protein sequence ID" value="CAM9984345.1"/>
    <property type="molecule type" value="Genomic_DNA"/>
</dbReference>
<accession>A0AC59YUC9</accession>
<protein>
    <submittedName>
        <fullName evidence="1">Uncharacterized protein</fullName>
    </submittedName>
</protein>
<reference evidence="1" key="2">
    <citation type="submission" date="2025-03" db="EMBL/GenBank/DDBJ databases">
        <authorList>
            <consortium name="ELIXIR-Norway"/>
            <consortium name="Elixir Norway"/>
        </authorList>
    </citation>
    <scope>NUCLEOTIDE SEQUENCE</scope>
</reference>
<name>A0AC59YUC9_RANTA</name>
<gene>
    <name evidence="1" type="ORF">MRATA1EN22A_LOCUS10311</name>
</gene>
<evidence type="ECO:0000313" key="2">
    <source>
        <dbReference type="Proteomes" id="UP001162501"/>
    </source>
</evidence>